<dbReference type="Gene3D" id="3.40.50.1820">
    <property type="entry name" value="alpha/beta hydrolase"/>
    <property type="match status" value="1"/>
</dbReference>
<dbReference type="PANTHER" id="PTHR43194">
    <property type="entry name" value="HYDROLASE ALPHA/BETA FOLD FAMILY"/>
    <property type="match status" value="1"/>
</dbReference>
<evidence type="ECO:0000313" key="3">
    <source>
        <dbReference type="Proteomes" id="UP000198582"/>
    </source>
</evidence>
<dbReference type="GO" id="GO:0003824">
    <property type="term" value="F:catalytic activity"/>
    <property type="evidence" value="ECO:0007669"/>
    <property type="project" value="UniProtKB-ARBA"/>
</dbReference>
<evidence type="ECO:0000259" key="1">
    <source>
        <dbReference type="Pfam" id="PF12697"/>
    </source>
</evidence>
<sequence length="249" mass="26842">MSVVFVHGVPETAAIWQPLLRELGREDVVTLSPPGFGAPVPEGFGATAEDYHGWLVAELERIDGPIDLVGHDWGGIHVLILAARRPELIRSWCSDVAGGFDPDYVWHDLAQRWQTPGVGEAVVAETAAVPFDKQVAAYVGLGMTAEAAEASARANGPEMGACILPLYRSAVPPAPVNWGNELERAERRPGLVIAASEDQYVGGPELAHRSAVRFGAREARLDGLGHWWMMQDPKRGAAVLEDFHSSLAD</sequence>
<dbReference type="SUPFAM" id="SSF53474">
    <property type="entry name" value="alpha/beta-Hydrolases"/>
    <property type="match status" value="1"/>
</dbReference>
<dbReference type="RefSeq" id="WP_091621221.1">
    <property type="nucleotide sequence ID" value="NZ_FOEF01000012.1"/>
</dbReference>
<dbReference type="PANTHER" id="PTHR43194:SF2">
    <property type="entry name" value="PEROXISOMAL MEMBRANE PROTEIN LPX1"/>
    <property type="match status" value="1"/>
</dbReference>
<reference evidence="2 3" key="1">
    <citation type="submission" date="2016-10" db="EMBL/GenBank/DDBJ databases">
        <authorList>
            <person name="de Groot N.N."/>
        </authorList>
    </citation>
    <scope>NUCLEOTIDE SEQUENCE [LARGE SCALE GENOMIC DNA]</scope>
    <source>
        <strain evidence="2 3">DSM 44993</strain>
    </source>
</reference>
<gene>
    <name evidence="2" type="ORF">SAMN04489732_112242</name>
</gene>
<name>A0A1H8YAK0_9PSEU</name>
<dbReference type="EMBL" id="FOEF01000012">
    <property type="protein sequence ID" value="SEP49031.1"/>
    <property type="molecule type" value="Genomic_DNA"/>
</dbReference>
<accession>A0A1H8YAK0</accession>
<feature type="domain" description="AB hydrolase-1" evidence="1">
    <location>
        <begin position="3"/>
        <end position="237"/>
    </location>
</feature>
<evidence type="ECO:0000313" key="2">
    <source>
        <dbReference type="EMBL" id="SEP49031.1"/>
    </source>
</evidence>
<dbReference type="InterPro" id="IPR000073">
    <property type="entry name" value="AB_hydrolase_1"/>
</dbReference>
<dbReference type="AlphaFoldDB" id="A0A1H8YAK0"/>
<dbReference type="Proteomes" id="UP000198582">
    <property type="component" value="Unassembled WGS sequence"/>
</dbReference>
<organism evidence="2 3">
    <name type="scientific">Amycolatopsis saalfeldensis</name>
    <dbReference type="NCBI Taxonomy" id="394193"/>
    <lineage>
        <taxon>Bacteria</taxon>
        <taxon>Bacillati</taxon>
        <taxon>Actinomycetota</taxon>
        <taxon>Actinomycetes</taxon>
        <taxon>Pseudonocardiales</taxon>
        <taxon>Pseudonocardiaceae</taxon>
        <taxon>Amycolatopsis</taxon>
    </lineage>
</organism>
<protein>
    <submittedName>
        <fullName evidence="2">Pimeloyl-ACP methyl ester carboxylesterase</fullName>
    </submittedName>
</protein>
<dbReference type="OrthoDB" id="4540226at2"/>
<keyword evidence="3" id="KW-1185">Reference proteome</keyword>
<dbReference type="InterPro" id="IPR050228">
    <property type="entry name" value="Carboxylesterase_BioH"/>
</dbReference>
<dbReference type="STRING" id="394193.SAMN04489732_112242"/>
<proteinExistence type="predicted"/>
<dbReference type="Pfam" id="PF12697">
    <property type="entry name" value="Abhydrolase_6"/>
    <property type="match status" value="1"/>
</dbReference>
<dbReference type="InterPro" id="IPR029058">
    <property type="entry name" value="AB_hydrolase_fold"/>
</dbReference>